<evidence type="ECO:0000313" key="5">
    <source>
        <dbReference type="EMBL" id="TXT09160.1"/>
    </source>
</evidence>
<keyword evidence="3" id="KW-0539">Nucleus</keyword>
<feature type="region of interest" description="Disordered" evidence="4">
    <location>
        <begin position="670"/>
        <end position="738"/>
    </location>
</feature>
<dbReference type="PANTHER" id="PTHR14150">
    <property type="entry name" value="U3 SMALL NUCLEOLAR RNA-ASSOCIATED PROTEIN 14"/>
    <property type="match status" value="1"/>
</dbReference>
<dbReference type="EMBL" id="QKWK01000006">
    <property type="protein sequence ID" value="TXT09160.1"/>
    <property type="molecule type" value="Genomic_DNA"/>
</dbReference>
<reference evidence="5 6" key="1">
    <citation type="journal article" date="2019" name="PLoS Genet.">
        <title>Convergent evolution of linked mating-type loci in basidiomycete fungi.</title>
        <authorList>
            <person name="Sun S."/>
            <person name="Coelho M.A."/>
            <person name="Heitman J."/>
            <person name="Nowrousian M."/>
        </authorList>
    </citation>
    <scope>NUCLEOTIDE SEQUENCE [LARGE SCALE GENOMIC DNA]</scope>
    <source>
        <strain evidence="5 6">CBS 4282</strain>
    </source>
</reference>
<feature type="region of interest" description="Disordered" evidence="4">
    <location>
        <begin position="518"/>
        <end position="587"/>
    </location>
</feature>
<evidence type="ECO:0000256" key="4">
    <source>
        <dbReference type="SAM" id="MobiDB-lite"/>
    </source>
</evidence>
<feature type="region of interest" description="Disordered" evidence="4">
    <location>
        <begin position="96"/>
        <end position="268"/>
    </location>
</feature>
<evidence type="ECO:0000256" key="3">
    <source>
        <dbReference type="ARBA" id="ARBA00023242"/>
    </source>
</evidence>
<keyword evidence="6" id="KW-1185">Reference proteome</keyword>
<evidence type="ECO:0000256" key="1">
    <source>
        <dbReference type="ARBA" id="ARBA00004604"/>
    </source>
</evidence>
<feature type="compositionally biased region" description="Acidic residues" evidence="4">
    <location>
        <begin position="99"/>
        <end position="121"/>
    </location>
</feature>
<feature type="compositionally biased region" description="Basic and acidic residues" evidence="4">
    <location>
        <begin position="539"/>
        <end position="549"/>
    </location>
</feature>
<protein>
    <submittedName>
        <fullName evidence="5">Uncharacterized protein</fullName>
    </submittedName>
</protein>
<dbReference type="GO" id="GO:0006364">
    <property type="term" value="P:rRNA processing"/>
    <property type="evidence" value="ECO:0007669"/>
    <property type="project" value="InterPro"/>
</dbReference>
<comment type="caution">
    <text evidence="5">The sequence shown here is derived from an EMBL/GenBank/DDBJ whole genome shotgun (WGS) entry which is preliminary data.</text>
</comment>
<feature type="compositionally biased region" description="Acidic residues" evidence="4">
    <location>
        <begin position="566"/>
        <end position="585"/>
    </location>
</feature>
<feature type="compositionally biased region" description="Acidic residues" evidence="4">
    <location>
        <begin position="179"/>
        <end position="220"/>
    </location>
</feature>
<sequence>MARSGARSSGTKVFSSSSQSAGNGAERRKKQQDDPSEAYTFMPALPKRHRTSEQQLGLTYEEKQLHAQGGRRRDGDDSDEDMSARIKKIAMMIAADDAGAVEDDDDEDVDSDEAWDSDGTDEERWGDVFRDLKKGKGKKGKEVVLKPAKPLNVNLDESEAESDPEVERSPRTAFKSAFPDEEEEDEEMDEDDDDEEGEEDEEDEAEEEDDEDDEDDDNSDPELPSDLSDDDEDDDLDGLDSFVDKLASADKKRKADEEETEVVDKGKKRRVLPVVSAPGLSDGGDLALKSKTKVDLASLISSNPALSGASALLPAKGEKKATSVLKGGVLSAPLPTVVQDRLGREAAYEKTKEEGQKWSGLMKRVKEAEHLSFPLQAQDRGGVKSAGELVAAFKPENEHESAVQALLSKANLTDKGVTAAEDAALRGQDLTVEEIAARRAELRHQRELIFRAEAKAKRVSKIKSKTFRKLARKRDAKAAAADADQGISLEDLERLDPEAAEAEVERLERQRALERATLRHGARSGRWARDVGGDGDEFEEKRRAKEEMLSIKQRLQRKIHGKGSDDESSDASDESDDDADLDEDEIKTRAFDQLAALDAKTAAEGEPKKKGLMQMAFMQKAAERELKKVAEAEADLRKDIEMFGAERDDSGSEDEEAEVIKLGEGRMVFSGPAGAAAPAQTSKPKAKAAAAAASPARPRSPSPAAGFLGDVNPWLEGGASSGPSRKRNTISNNAEARAVRGIKKAAKGAEADDDDRVDIDVAPKAAKAKKAAAAKAESDSEDEADELLPISGVKAFAQRSLVAEAFAGDDVVADFAAAKAAQVAADAPKVEDTSLVGWGSWGGKGVKKRKGPTAARFLKTTAGVEEKDRKDAGRANVIISEKKEKKAAAFLPKDLPYPFTSVAQYEASFKNPVGGEWNSRAGFQRQTIPRVVKKPGAIIEPIRKLF</sequence>
<dbReference type="Proteomes" id="UP000473826">
    <property type="component" value="Unassembled WGS sequence"/>
</dbReference>
<feature type="compositionally biased region" description="Acidic residues" evidence="4">
    <location>
        <begin position="227"/>
        <end position="238"/>
    </location>
</feature>
<accession>A0A7D8Z021</accession>
<feature type="compositionally biased region" description="Basic and acidic residues" evidence="4">
    <location>
        <begin position="247"/>
        <end position="256"/>
    </location>
</feature>
<keyword evidence="2" id="KW-0597">Phosphoprotein</keyword>
<dbReference type="OrthoDB" id="277439at2759"/>
<feature type="region of interest" description="Disordered" evidence="4">
    <location>
        <begin position="1"/>
        <end position="83"/>
    </location>
</feature>
<dbReference type="AlphaFoldDB" id="A0A7D8Z021"/>
<dbReference type="GO" id="GO:0032040">
    <property type="term" value="C:small-subunit processome"/>
    <property type="evidence" value="ECO:0007669"/>
    <property type="project" value="InterPro"/>
</dbReference>
<feature type="compositionally biased region" description="Basic and acidic residues" evidence="4">
    <location>
        <begin position="60"/>
        <end position="75"/>
    </location>
</feature>
<organism evidence="5 6">
    <name type="scientific">Vanrija humicola</name>
    <name type="common">Yeast</name>
    <name type="synonym">Cryptococcus humicola</name>
    <dbReference type="NCBI Taxonomy" id="5417"/>
    <lineage>
        <taxon>Eukaryota</taxon>
        <taxon>Fungi</taxon>
        <taxon>Dikarya</taxon>
        <taxon>Basidiomycota</taxon>
        <taxon>Agaricomycotina</taxon>
        <taxon>Tremellomycetes</taxon>
        <taxon>Trichosporonales</taxon>
        <taxon>Trichosporonaceae</taxon>
        <taxon>Vanrija</taxon>
    </lineage>
</organism>
<feature type="compositionally biased region" description="Polar residues" evidence="4">
    <location>
        <begin position="1"/>
        <end position="22"/>
    </location>
</feature>
<feature type="compositionally biased region" description="Low complexity" evidence="4">
    <location>
        <begin position="675"/>
        <end position="705"/>
    </location>
</feature>
<comment type="subcellular location">
    <subcellularLocation>
        <location evidence="1">Nucleus</location>
        <location evidence="1">Nucleolus</location>
    </subcellularLocation>
</comment>
<dbReference type="InterPro" id="IPR006709">
    <property type="entry name" value="SSU_processome_Utp14"/>
</dbReference>
<name>A0A7D8Z021_VANHU</name>
<dbReference type="Pfam" id="PF04615">
    <property type="entry name" value="Utp14"/>
    <property type="match status" value="1"/>
</dbReference>
<evidence type="ECO:0000313" key="6">
    <source>
        <dbReference type="Proteomes" id="UP000473826"/>
    </source>
</evidence>
<feature type="compositionally biased region" description="Basic and acidic residues" evidence="4">
    <location>
        <begin position="122"/>
        <end position="144"/>
    </location>
</feature>
<evidence type="ECO:0000256" key="2">
    <source>
        <dbReference type="ARBA" id="ARBA00022553"/>
    </source>
</evidence>
<dbReference type="PANTHER" id="PTHR14150:SF12">
    <property type="entry name" value="U3 SMALL NUCLEOLAR RNA-ASSOCIATED PROTEIN 14 HOMOLOG A"/>
    <property type="match status" value="1"/>
</dbReference>
<gene>
    <name evidence="5" type="ORF">VHUM_02634</name>
</gene>
<proteinExistence type="predicted"/>